<dbReference type="InterPro" id="IPR051678">
    <property type="entry name" value="AGP_Transferase"/>
</dbReference>
<feature type="domain" description="Aminoglycoside phosphotransferase" evidence="1">
    <location>
        <begin position="61"/>
        <end position="253"/>
    </location>
</feature>
<comment type="caution">
    <text evidence="2">The sequence shown here is derived from an EMBL/GenBank/DDBJ whole genome shotgun (WGS) entry which is preliminary data.</text>
</comment>
<dbReference type="Pfam" id="PF01636">
    <property type="entry name" value="APH"/>
    <property type="match status" value="1"/>
</dbReference>
<evidence type="ECO:0000313" key="3">
    <source>
        <dbReference type="Proteomes" id="UP000243081"/>
    </source>
</evidence>
<sequence>MANHGEVQNVNNLAKNDSLVSKCLTLLALKITARFYNCSGPCVPISTRMIVKNGVNVSLTEAATMAFVAAQTKVPVPRVHCAFTHKKVTYIVMERMRGKTMADAWPDLSREDVERILLQLRDMVEELRAIPAPGLSIQSCVRGSLRDSRIPRSEPRFGPFASTQAFHKWLREGLMPDQKPRHVDDDEWADIKDMIAMQDREWETPVFTHGDLNPFNIIVRDGNIEAIIDWEFSGWFPRYWEYTSVWLGNKTRTAWQDMTAKFIDPWPNELRMETIRQKWWGDF</sequence>
<evidence type="ECO:0000313" key="2">
    <source>
        <dbReference type="EMBL" id="OAR01097.1"/>
    </source>
</evidence>
<dbReference type="OrthoDB" id="2906425at2759"/>
<dbReference type="Proteomes" id="UP000243081">
    <property type="component" value="Unassembled WGS sequence"/>
</dbReference>
<name>A0A179IEM9_CORDF</name>
<evidence type="ECO:0000259" key="1">
    <source>
        <dbReference type="Pfam" id="PF01636"/>
    </source>
</evidence>
<dbReference type="InterPro" id="IPR002575">
    <property type="entry name" value="Aminoglycoside_PTrfase"/>
</dbReference>
<dbReference type="OMA" id="MQDGPWP"/>
<dbReference type="InterPro" id="IPR011009">
    <property type="entry name" value="Kinase-like_dom_sf"/>
</dbReference>
<dbReference type="EMBL" id="LUKN01001375">
    <property type="protein sequence ID" value="OAR01097.1"/>
    <property type="molecule type" value="Genomic_DNA"/>
</dbReference>
<dbReference type="Gene3D" id="3.90.1200.10">
    <property type="match status" value="1"/>
</dbReference>
<gene>
    <name evidence="2" type="ORF">LLEC1_05446</name>
</gene>
<organism evidence="2 3">
    <name type="scientific">Cordyceps confragosa</name>
    <name type="common">Lecanicillium lecanii</name>
    <dbReference type="NCBI Taxonomy" id="2714763"/>
    <lineage>
        <taxon>Eukaryota</taxon>
        <taxon>Fungi</taxon>
        <taxon>Dikarya</taxon>
        <taxon>Ascomycota</taxon>
        <taxon>Pezizomycotina</taxon>
        <taxon>Sordariomycetes</taxon>
        <taxon>Hypocreomycetidae</taxon>
        <taxon>Hypocreales</taxon>
        <taxon>Cordycipitaceae</taxon>
        <taxon>Akanthomyces</taxon>
    </lineage>
</organism>
<dbReference type="PANTHER" id="PTHR21310:SF55">
    <property type="entry name" value="AMINOGLYCOSIDE PHOSPHOTRANSFERASE DOMAIN-CONTAINING PROTEIN"/>
    <property type="match status" value="1"/>
</dbReference>
<reference evidence="2 3" key="1">
    <citation type="submission" date="2016-03" db="EMBL/GenBank/DDBJ databases">
        <title>Fine-scale spatial genetic structure of a fungal parasite of coffee scale insects.</title>
        <authorList>
            <person name="Jackson D."/>
            <person name="Zemenick K.A."/>
            <person name="Malloure B."/>
            <person name="Quandt C.A."/>
            <person name="James T.Y."/>
        </authorList>
    </citation>
    <scope>NUCLEOTIDE SEQUENCE [LARGE SCALE GENOMIC DNA]</scope>
    <source>
        <strain evidence="2 3">UM487</strain>
    </source>
</reference>
<keyword evidence="3" id="KW-1185">Reference proteome</keyword>
<proteinExistence type="predicted"/>
<dbReference type="AlphaFoldDB" id="A0A179IEM9"/>
<dbReference type="CDD" id="cd05120">
    <property type="entry name" value="APH_ChoK_like"/>
    <property type="match status" value="1"/>
</dbReference>
<protein>
    <recommendedName>
        <fullName evidence="1">Aminoglycoside phosphotransferase domain-containing protein</fullName>
    </recommendedName>
</protein>
<accession>A0A179IEM9</accession>
<dbReference type="SUPFAM" id="SSF56112">
    <property type="entry name" value="Protein kinase-like (PK-like)"/>
    <property type="match status" value="1"/>
</dbReference>
<dbReference type="PANTHER" id="PTHR21310">
    <property type="entry name" value="AMINOGLYCOSIDE PHOSPHOTRANSFERASE-RELATED-RELATED"/>
    <property type="match status" value="1"/>
</dbReference>